<keyword evidence="2" id="KW-1185">Reference proteome</keyword>
<evidence type="ECO:0000313" key="2">
    <source>
        <dbReference type="Proteomes" id="UP000799118"/>
    </source>
</evidence>
<dbReference type="EMBL" id="ML769782">
    <property type="protein sequence ID" value="KAE9387768.1"/>
    <property type="molecule type" value="Genomic_DNA"/>
</dbReference>
<evidence type="ECO:0000313" key="1">
    <source>
        <dbReference type="EMBL" id="KAE9387768.1"/>
    </source>
</evidence>
<dbReference type="AlphaFoldDB" id="A0A6A4GQ63"/>
<accession>A0A6A4GQ63</accession>
<organism evidence="1 2">
    <name type="scientific">Gymnopus androsaceus JB14</name>
    <dbReference type="NCBI Taxonomy" id="1447944"/>
    <lineage>
        <taxon>Eukaryota</taxon>
        <taxon>Fungi</taxon>
        <taxon>Dikarya</taxon>
        <taxon>Basidiomycota</taxon>
        <taxon>Agaricomycotina</taxon>
        <taxon>Agaricomycetes</taxon>
        <taxon>Agaricomycetidae</taxon>
        <taxon>Agaricales</taxon>
        <taxon>Marasmiineae</taxon>
        <taxon>Omphalotaceae</taxon>
        <taxon>Gymnopus</taxon>
    </lineage>
</organism>
<sequence>MPLSEDAPGDLPFFVAEISLVVQSPRSPSRSDISPVIVISTSLIPPPLLLLQKSSHGSAALAQSYLNPPTQPISIKPINPPATHFTVAVLCVEEMVRWVFYIPYRKEGRGIGGDFFR</sequence>
<reference evidence="1" key="1">
    <citation type="journal article" date="2019" name="Environ. Microbiol.">
        <title>Fungal ecological strategies reflected in gene transcription - a case study of two litter decomposers.</title>
        <authorList>
            <person name="Barbi F."/>
            <person name="Kohler A."/>
            <person name="Barry K."/>
            <person name="Baskaran P."/>
            <person name="Daum C."/>
            <person name="Fauchery L."/>
            <person name="Ihrmark K."/>
            <person name="Kuo A."/>
            <person name="LaButti K."/>
            <person name="Lipzen A."/>
            <person name="Morin E."/>
            <person name="Grigoriev I.V."/>
            <person name="Henrissat B."/>
            <person name="Lindahl B."/>
            <person name="Martin F."/>
        </authorList>
    </citation>
    <scope>NUCLEOTIDE SEQUENCE</scope>
    <source>
        <strain evidence="1">JB14</strain>
    </source>
</reference>
<name>A0A6A4GQ63_9AGAR</name>
<dbReference type="Proteomes" id="UP000799118">
    <property type="component" value="Unassembled WGS sequence"/>
</dbReference>
<gene>
    <name evidence="1" type="ORF">BT96DRAFT_1078920</name>
</gene>
<proteinExistence type="predicted"/>
<protein>
    <submittedName>
        <fullName evidence="1">Uncharacterized protein</fullName>
    </submittedName>
</protein>